<dbReference type="AlphaFoldDB" id="A0A6G1L0H1"/>
<gene>
    <name evidence="1" type="ORF">EJ03DRAFT_192751</name>
</gene>
<dbReference type="EMBL" id="ML995878">
    <property type="protein sequence ID" value="KAF2766082.1"/>
    <property type="molecule type" value="Genomic_DNA"/>
</dbReference>
<dbReference type="Proteomes" id="UP000799436">
    <property type="component" value="Unassembled WGS sequence"/>
</dbReference>
<protein>
    <submittedName>
        <fullName evidence="1">Uncharacterized protein</fullName>
    </submittedName>
</protein>
<sequence>MLSAVRGLYYHLKLEDRGRFIALTIQMRLLEIDPKAVDTQPQPLGREEPMVCTIRAEHLSCRYKALVRSDIWELSSRHDANIEKAWISALLVRSKALRRQRHPAIRIFRSLLNGIRSIPDCFDATLYRQGTYREARHLAFLSIGWGSTVECYRHMRSSCCSAPRLQKHATYRVVNRPSYLHARLGVSGCTR</sequence>
<reference evidence="1" key="1">
    <citation type="journal article" date="2020" name="Stud. Mycol.">
        <title>101 Dothideomycetes genomes: a test case for predicting lifestyles and emergence of pathogens.</title>
        <authorList>
            <person name="Haridas S."/>
            <person name="Albert R."/>
            <person name="Binder M."/>
            <person name="Bloem J."/>
            <person name="Labutti K."/>
            <person name="Salamov A."/>
            <person name="Andreopoulos B."/>
            <person name="Baker S."/>
            <person name="Barry K."/>
            <person name="Bills G."/>
            <person name="Bluhm B."/>
            <person name="Cannon C."/>
            <person name="Castanera R."/>
            <person name="Culley D."/>
            <person name="Daum C."/>
            <person name="Ezra D."/>
            <person name="Gonzalez J."/>
            <person name="Henrissat B."/>
            <person name="Kuo A."/>
            <person name="Liang C."/>
            <person name="Lipzen A."/>
            <person name="Lutzoni F."/>
            <person name="Magnuson J."/>
            <person name="Mondo S."/>
            <person name="Nolan M."/>
            <person name="Ohm R."/>
            <person name="Pangilinan J."/>
            <person name="Park H.-J."/>
            <person name="Ramirez L."/>
            <person name="Alfaro M."/>
            <person name="Sun H."/>
            <person name="Tritt A."/>
            <person name="Yoshinaga Y."/>
            <person name="Zwiers L.-H."/>
            <person name="Turgeon B."/>
            <person name="Goodwin S."/>
            <person name="Spatafora J."/>
            <person name="Crous P."/>
            <person name="Grigoriev I."/>
        </authorList>
    </citation>
    <scope>NUCLEOTIDE SEQUENCE</scope>
    <source>
        <strain evidence="1">CBS 116005</strain>
    </source>
</reference>
<organism evidence="1 2">
    <name type="scientific">Teratosphaeria nubilosa</name>
    <dbReference type="NCBI Taxonomy" id="161662"/>
    <lineage>
        <taxon>Eukaryota</taxon>
        <taxon>Fungi</taxon>
        <taxon>Dikarya</taxon>
        <taxon>Ascomycota</taxon>
        <taxon>Pezizomycotina</taxon>
        <taxon>Dothideomycetes</taxon>
        <taxon>Dothideomycetidae</taxon>
        <taxon>Mycosphaerellales</taxon>
        <taxon>Teratosphaeriaceae</taxon>
        <taxon>Teratosphaeria</taxon>
    </lineage>
</organism>
<evidence type="ECO:0000313" key="2">
    <source>
        <dbReference type="Proteomes" id="UP000799436"/>
    </source>
</evidence>
<name>A0A6G1L0H1_9PEZI</name>
<proteinExistence type="predicted"/>
<keyword evidence="2" id="KW-1185">Reference proteome</keyword>
<accession>A0A6G1L0H1</accession>
<evidence type="ECO:0000313" key="1">
    <source>
        <dbReference type="EMBL" id="KAF2766082.1"/>
    </source>
</evidence>